<protein>
    <submittedName>
        <fullName evidence="1">Uncharacterized protein</fullName>
    </submittedName>
</protein>
<dbReference type="Gramene" id="KQK93232">
    <property type="protein sequence ID" value="KQK93232"/>
    <property type="gene ID" value="SETIT_028570mg"/>
</dbReference>
<evidence type="ECO:0000313" key="2">
    <source>
        <dbReference type="Proteomes" id="UP000004995"/>
    </source>
</evidence>
<keyword evidence="2" id="KW-1185">Reference proteome</keyword>
<dbReference type="HOGENOM" id="CLU_2659211_0_0_1"/>
<dbReference type="EnsemblPlants" id="KQK93232">
    <property type="protein sequence ID" value="KQK93232"/>
    <property type="gene ID" value="SETIT_028570mg"/>
</dbReference>
<proteinExistence type="predicted"/>
<dbReference type="InParanoid" id="K3ZPP0"/>
<name>K3ZPP0_SETIT</name>
<dbReference type="Proteomes" id="UP000004995">
    <property type="component" value="Unassembled WGS sequence"/>
</dbReference>
<sequence>MLEQMNSCLPTILFKFLQRNFGEKLIRRPTALFCFLCFPCSTVYSNKNSFSIFPAFCKHIGYILRILCSKRCLNRK</sequence>
<accession>K3ZPP0</accession>
<organism evidence="1 2">
    <name type="scientific">Setaria italica</name>
    <name type="common">Foxtail millet</name>
    <name type="synonym">Panicum italicum</name>
    <dbReference type="NCBI Taxonomy" id="4555"/>
    <lineage>
        <taxon>Eukaryota</taxon>
        <taxon>Viridiplantae</taxon>
        <taxon>Streptophyta</taxon>
        <taxon>Embryophyta</taxon>
        <taxon>Tracheophyta</taxon>
        <taxon>Spermatophyta</taxon>
        <taxon>Magnoliopsida</taxon>
        <taxon>Liliopsida</taxon>
        <taxon>Poales</taxon>
        <taxon>Poaceae</taxon>
        <taxon>PACMAD clade</taxon>
        <taxon>Panicoideae</taxon>
        <taxon>Panicodae</taxon>
        <taxon>Paniceae</taxon>
        <taxon>Cenchrinae</taxon>
        <taxon>Setaria</taxon>
    </lineage>
</organism>
<evidence type="ECO:0000313" key="1">
    <source>
        <dbReference type="EnsemblPlants" id="KQK93232"/>
    </source>
</evidence>
<reference evidence="1" key="2">
    <citation type="submission" date="2018-08" db="UniProtKB">
        <authorList>
            <consortium name="EnsemblPlants"/>
        </authorList>
    </citation>
    <scope>IDENTIFICATION</scope>
    <source>
        <strain evidence="1">Yugu1</strain>
    </source>
</reference>
<dbReference type="EMBL" id="AGNK02004598">
    <property type="status" value="NOT_ANNOTATED_CDS"/>
    <property type="molecule type" value="Genomic_DNA"/>
</dbReference>
<dbReference type="AlphaFoldDB" id="K3ZPP0"/>
<reference evidence="2" key="1">
    <citation type="journal article" date="2012" name="Nat. Biotechnol.">
        <title>Reference genome sequence of the model plant Setaria.</title>
        <authorList>
            <person name="Bennetzen J.L."/>
            <person name="Schmutz J."/>
            <person name="Wang H."/>
            <person name="Percifield R."/>
            <person name="Hawkins J."/>
            <person name="Pontaroli A.C."/>
            <person name="Estep M."/>
            <person name="Feng L."/>
            <person name="Vaughn J.N."/>
            <person name="Grimwood J."/>
            <person name="Jenkins J."/>
            <person name="Barry K."/>
            <person name="Lindquist E."/>
            <person name="Hellsten U."/>
            <person name="Deshpande S."/>
            <person name="Wang X."/>
            <person name="Wu X."/>
            <person name="Mitros T."/>
            <person name="Triplett J."/>
            <person name="Yang X."/>
            <person name="Ye C.Y."/>
            <person name="Mauro-Herrera M."/>
            <person name="Wang L."/>
            <person name="Li P."/>
            <person name="Sharma M."/>
            <person name="Sharma R."/>
            <person name="Ronald P.C."/>
            <person name="Panaud O."/>
            <person name="Kellogg E.A."/>
            <person name="Brutnell T.P."/>
            <person name="Doust A.N."/>
            <person name="Tuskan G.A."/>
            <person name="Rokhsar D."/>
            <person name="Devos K.M."/>
        </authorList>
    </citation>
    <scope>NUCLEOTIDE SEQUENCE [LARGE SCALE GENOMIC DNA]</scope>
    <source>
        <strain evidence="2">cv. Yugu1</strain>
    </source>
</reference>